<dbReference type="GO" id="GO:0006508">
    <property type="term" value="P:proteolysis"/>
    <property type="evidence" value="ECO:0007669"/>
    <property type="project" value="InterPro"/>
</dbReference>
<protein>
    <recommendedName>
        <fullName evidence="2">Peptidase C39 domain-containing protein</fullName>
    </recommendedName>
</protein>
<dbReference type="Gene3D" id="3.90.70.10">
    <property type="entry name" value="Cysteine proteinases"/>
    <property type="match status" value="1"/>
</dbReference>
<dbReference type="Proteomes" id="UP000217289">
    <property type="component" value="Chromosome"/>
</dbReference>
<feature type="region of interest" description="Disordered" evidence="1">
    <location>
        <begin position="257"/>
        <end position="288"/>
    </location>
</feature>
<dbReference type="AlphaFoldDB" id="A0A250IJI2"/>
<dbReference type="GO" id="GO:0008233">
    <property type="term" value="F:peptidase activity"/>
    <property type="evidence" value="ECO:0007669"/>
    <property type="project" value="InterPro"/>
</dbReference>
<name>A0A250IJI2_9BACT</name>
<dbReference type="InterPro" id="IPR005074">
    <property type="entry name" value="Peptidase_C39"/>
</dbReference>
<gene>
    <name evidence="3" type="ORF">MEBOL_005387</name>
</gene>
<accession>A0A250IJI2</accession>
<feature type="region of interest" description="Disordered" evidence="1">
    <location>
        <begin position="1"/>
        <end position="27"/>
    </location>
</feature>
<proteinExistence type="predicted"/>
<evidence type="ECO:0000313" key="4">
    <source>
        <dbReference type="Proteomes" id="UP000217289"/>
    </source>
</evidence>
<organism evidence="3 4">
    <name type="scientific">Melittangium boletus DSM 14713</name>
    <dbReference type="NCBI Taxonomy" id="1294270"/>
    <lineage>
        <taxon>Bacteria</taxon>
        <taxon>Pseudomonadati</taxon>
        <taxon>Myxococcota</taxon>
        <taxon>Myxococcia</taxon>
        <taxon>Myxococcales</taxon>
        <taxon>Cystobacterineae</taxon>
        <taxon>Archangiaceae</taxon>
        <taxon>Melittangium</taxon>
    </lineage>
</organism>
<reference evidence="3 4" key="1">
    <citation type="submission" date="2017-06" db="EMBL/GenBank/DDBJ databases">
        <authorList>
            <person name="Kim H.J."/>
            <person name="Triplett B.A."/>
        </authorList>
    </citation>
    <scope>NUCLEOTIDE SEQUENCE [LARGE SCALE GENOMIC DNA]</scope>
    <source>
        <strain evidence="3 4">DSM 14713</strain>
    </source>
</reference>
<evidence type="ECO:0000313" key="3">
    <source>
        <dbReference type="EMBL" id="ATB31915.1"/>
    </source>
</evidence>
<sequence length="288" mass="29733">MSMNVSSKVGNPIPWAQPNATPAVQSPAAVDTAAPALPTAPAAPALPVDSFEVAEVGAEQWSEKYAAGGVSGTDNVFAQEQLEKGGWANDTVPTRQNNDIDCGAAVATMLSGAKNPMGAEGQRQLMDQLQSQFGSAEGTTPEQMTQMLAHVGVEVRRGDATLDQNALAGTLSMGGKTAAMVDSNIIRPGGGNEPGSAHWVVVDGMNSEGDYQVRDPSDGSTYYVKPEQLASAMDTARSQHNGGGMLFVENARAGEQDLLNAGSGKSEALGKGPGTGSKAWKNSSETPW</sequence>
<evidence type="ECO:0000259" key="2">
    <source>
        <dbReference type="Pfam" id="PF03412"/>
    </source>
</evidence>
<dbReference type="KEGG" id="mbd:MEBOL_005387"/>
<dbReference type="GO" id="GO:0005524">
    <property type="term" value="F:ATP binding"/>
    <property type="evidence" value="ECO:0007669"/>
    <property type="project" value="InterPro"/>
</dbReference>
<evidence type="ECO:0000256" key="1">
    <source>
        <dbReference type="SAM" id="MobiDB-lite"/>
    </source>
</evidence>
<dbReference type="EMBL" id="CP022163">
    <property type="protein sequence ID" value="ATB31915.1"/>
    <property type="molecule type" value="Genomic_DNA"/>
</dbReference>
<dbReference type="GO" id="GO:0016020">
    <property type="term" value="C:membrane"/>
    <property type="evidence" value="ECO:0007669"/>
    <property type="project" value="InterPro"/>
</dbReference>
<dbReference type="Pfam" id="PF03412">
    <property type="entry name" value="Peptidase_C39"/>
    <property type="match status" value="1"/>
</dbReference>
<keyword evidence="4" id="KW-1185">Reference proteome</keyword>
<feature type="domain" description="Peptidase C39" evidence="2">
    <location>
        <begin position="94"/>
        <end position="224"/>
    </location>
</feature>